<evidence type="ECO:0000256" key="6">
    <source>
        <dbReference type="ARBA" id="ARBA00023136"/>
    </source>
</evidence>
<dbReference type="PANTHER" id="PTHR43744:SF2">
    <property type="entry name" value="ARABINOOLIGOSACCHARIDES TRANSPORT SYSTEM PERMEASE PROTEIN ARAQ"/>
    <property type="match status" value="1"/>
</dbReference>
<gene>
    <name evidence="9" type="ORF">TCEL_01025</name>
</gene>
<dbReference type="Proteomes" id="UP000014923">
    <property type="component" value="Unassembled WGS sequence"/>
</dbReference>
<keyword evidence="3" id="KW-1003">Cell membrane</keyword>
<dbReference type="PROSITE" id="PS50928">
    <property type="entry name" value="ABC_TM1"/>
    <property type="match status" value="1"/>
</dbReference>
<keyword evidence="5 7" id="KW-1133">Transmembrane helix</keyword>
<dbReference type="Pfam" id="PF00528">
    <property type="entry name" value="BPD_transp_1"/>
    <property type="match status" value="1"/>
</dbReference>
<evidence type="ECO:0000256" key="1">
    <source>
        <dbReference type="ARBA" id="ARBA00004651"/>
    </source>
</evidence>
<sequence length="280" mass="31464">MLKRKPNEAGILTQILVYIVLIIGVVISFFPFYLMFVSSTHTSGEILSLPPKLNIGSNLINNFKKLNDDIGILRVFFNSLFIAVVYTILTVLLSSMAGYAFAKFNFKGKKIFFAIVLATIMIPNQVLLVPLFDMMNKFGWINTYKAVLIPTLANAFGIFLMRQNMLSFPDSVIEAARIDGYGEFSIFFKIVLPTMRPALGALAIYMFMNQWNNFMWPLIVLRTKNMYTLPIALSTLNGMSRIDYGEIMLGTTIATLPIMIVFLIFQKQFIKGVLGGAVKG</sequence>
<dbReference type="InterPro" id="IPR000515">
    <property type="entry name" value="MetI-like"/>
</dbReference>
<evidence type="ECO:0000313" key="9">
    <source>
        <dbReference type="EMBL" id="CDF58806.1"/>
    </source>
</evidence>
<organism evidence="9 10">
    <name type="scientific">Thermobrachium celere DSM 8682</name>
    <dbReference type="NCBI Taxonomy" id="941824"/>
    <lineage>
        <taxon>Bacteria</taxon>
        <taxon>Bacillati</taxon>
        <taxon>Bacillota</taxon>
        <taxon>Clostridia</taxon>
        <taxon>Eubacteriales</taxon>
        <taxon>Clostridiaceae</taxon>
        <taxon>Thermobrachium</taxon>
    </lineage>
</organism>
<evidence type="ECO:0000313" key="10">
    <source>
        <dbReference type="Proteomes" id="UP000014923"/>
    </source>
</evidence>
<accession>R7RTR9</accession>
<feature type="transmembrane region" description="Helical" evidence="7">
    <location>
        <begin position="111"/>
        <end position="132"/>
    </location>
</feature>
<comment type="caution">
    <text evidence="9">The sequence shown here is derived from an EMBL/GenBank/DDBJ whole genome shotgun (WGS) entry which is preliminary data.</text>
</comment>
<feature type="transmembrane region" description="Helical" evidence="7">
    <location>
        <begin position="75"/>
        <end position="99"/>
    </location>
</feature>
<dbReference type="HOGENOM" id="CLU_016047_1_1_9"/>
<keyword evidence="6 7" id="KW-0472">Membrane</keyword>
<protein>
    <submittedName>
        <fullName evidence="9">Binding-protein-dependent transport systems inner membrane component</fullName>
    </submittedName>
</protein>
<reference evidence="9" key="1">
    <citation type="submission" date="2013-03" db="EMBL/GenBank/DDBJ databases">
        <title>Draft genome sequence of the hydrogen-ethanol-producing anaerobic alkalithermophilic Caloramator celere.</title>
        <authorList>
            <person name="Ciranna A."/>
            <person name="Larjo A."/>
            <person name="Kivisto A."/>
            <person name="Santala V."/>
            <person name="Roos C."/>
            <person name="Karp M."/>
        </authorList>
    </citation>
    <scope>NUCLEOTIDE SEQUENCE [LARGE SCALE GENOMIC DNA]</scope>
    <source>
        <strain evidence="9">DSM 8682</strain>
    </source>
</reference>
<keyword evidence="4 7" id="KW-0812">Transmembrane</keyword>
<dbReference type="GO" id="GO:0055085">
    <property type="term" value="P:transmembrane transport"/>
    <property type="evidence" value="ECO:0007669"/>
    <property type="project" value="InterPro"/>
</dbReference>
<feature type="transmembrane region" description="Helical" evidence="7">
    <location>
        <begin position="12"/>
        <end position="34"/>
    </location>
</feature>
<dbReference type="InterPro" id="IPR035906">
    <property type="entry name" value="MetI-like_sf"/>
</dbReference>
<dbReference type="AlphaFoldDB" id="R7RTR9"/>
<proteinExistence type="inferred from homology"/>
<evidence type="ECO:0000256" key="2">
    <source>
        <dbReference type="ARBA" id="ARBA00022448"/>
    </source>
</evidence>
<name>R7RTR9_9CLOT</name>
<dbReference type="OrthoDB" id="9787837at2"/>
<feature type="transmembrane region" description="Helical" evidence="7">
    <location>
        <begin position="144"/>
        <end position="161"/>
    </location>
</feature>
<dbReference type="Gene3D" id="1.10.3720.10">
    <property type="entry name" value="MetI-like"/>
    <property type="match status" value="1"/>
</dbReference>
<comment type="subcellular location">
    <subcellularLocation>
        <location evidence="1 7">Cell membrane</location>
        <topology evidence="1 7">Multi-pass membrane protein</topology>
    </subcellularLocation>
</comment>
<feature type="domain" description="ABC transmembrane type-1" evidence="8">
    <location>
        <begin position="76"/>
        <end position="265"/>
    </location>
</feature>
<dbReference type="EMBL" id="CAVN010000100">
    <property type="protein sequence ID" value="CDF58806.1"/>
    <property type="molecule type" value="Genomic_DNA"/>
</dbReference>
<dbReference type="PANTHER" id="PTHR43744">
    <property type="entry name" value="ABC TRANSPORTER PERMEASE PROTEIN MG189-RELATED-RELATED"/>
    <property type="match status" value="1"/>
</dbReference>
<keyword evidence="2 7" id="KW-0813">Transport</keyword>
<evidence type="ECO:0000256" key="5">
    <source>
        <dbReference type="ARBA" id="ARBA00022989"/>
    </source>
</evidence>
<dbReference type="eggNOG" id="COG0395">
    <property type="taxonomic scope" value="Bacteria"/>
</dbReference>
<feature type="transmembrane region" description="Helical" evidence="7">
    <location>
        <begin position="247"/>
        <end position="265"/>
    </location>
</feature>
<comment type="similarity">
    <text evidence="7">Belongs to the binding-protein-dependent transport system permease family.</text>
</comment>
<evidence type="ECO:0000259" key="8">
    <source>
        <dbReference type="PROSITE" id="PS50928"/>
    </source>
</evidence>
<keyword evidence="10" id="KW-1185">Reference proteome</keyword>
<dbReference type="CDD" id="cd06261">
    <property type="entry name" value="TM_PBP2"/>
    <property type="match status" value="1"/>
</dbReference>
<dbReference type="SUPFAM" id="SSF161098">
    <property type="entry name" value="MetI-like"/>
    <property type="match status" value="1"/>
</dbReference>
<dbReference type="RefSeq" id="WP_018663570.1">
    <property type="nucleotide sequence ID" value="NZ_HF952018.1"/>
</dbReference>
<evidence type="ECO:0000256" key="4">
    <source>
        <dbReference type="ARBA" id="ARBA00022692"/>
    </source>
</evidence>
<evidence type="ECO:0000256" key="7">
    <source>
        <dbReference type="RuleBase" id="RU363032"/>
    </source>
</evidence>
<dbReference type="GO" id="GO:0005886">
    <property type="term" value="C:plasma membrane"/>
    <property type="evidence" value="ECO:0007669"/>
    <property type="project" value="UniProtKB-SubCell"/>
</dbReference>
<evidence type="ECO:0000256" key="3">
    <source>
        <dbReference type="ARBA" id="ARBA00022475"/>
    </source>
</evidence>